<evidence type="ECO:0000256" key="1">
    <source>
        <dbReference type="ARBA" id="ARBA00004123"/>
    </source>
</evidence>
<accession>A0AAD5E5A8</accession>
<feature type="compositionally biased region" description="Low complexity" evidence="12">
    <location>
        <begin position="280"/>
        <end position="292"/>
    </location>
</feature>
<evidence type="ECO:0000256" key="11">
    <source>
        <dbReference type="SAM" id="Coils"/>
    </source>
</evidence>
<feature type="region of interest" description="Disordered" evidence="12">
    <location>
        <begin position="390"/>
        <end position="426"/>
    </location>
</feature>
<keyword evidence="8 10" id="KW-0804">Transcription</keyword>
<feature type="domain" description="NOT2/NOT3/NOT5 C-terminal" evidence="14">
    <location>
        <begin position="488"/>
        <end position="614"/>
    </location>
</feature>
<comment type="function">
    <text evidence="10">Acts as component of the CCR4-NOT core complex, which in the nucleus seems to be a general transcription factor, and in the cytoplasm the major mRNA deadenylase involved in mRNA turnover. The NOT protein subcomplex negatively regulates the basal and activated transcription of many genes. Preferentially affects TC-type TATA element-dependent transcription. Could directly or indirectly inhibit component(s) of the general transcription machinery.</text>
</comment>
<evidence type="ECO:0000256" key="10">
    <source>
        <dbReference type="PIRNR" id="PIRNR005290"/>
    </source>
</evidence>
<evidence type="ECO:0000256" key="6">
    <source>
        <dbReference type="ARBA" id="ARBA00022553"/>
    </source>
</evidence>
<dbReference type="PIRSF" id="PIRSF005290">
    <property type="entry name" value="NOT_su_3_5"/>
    <property type="match status" value="1"/>
</dbReference>
<dbReference type="PANTHER" id="PTHR23326">
    <property type="entry name" value="CCR4 NOT-RELATED"/>
    <property type="match status" value="1"/>
</dbReference>
<dbReference type="Gene3D" id="2.30.30.1020">
    <property type="entry name" value="CCR4-NOT complex subunit 2/3/5, C-terminal domain"/>
    <property type="match status" value="1"/>
</dbReference>
<evidence type="ECO:0000256" key="3">
    <source>
        <dbReference type="ARBA" id="ARBA00007682"/>
    </source>
</evidence>
<evidence type="ECO:0000256" key="8">
    <source>
        <dbReference type="ARBA" id="ARBA00023163"/>
    </source>
</evidence>
<proteinExistence type="inferred from homology"/>
<feature type="compositionally biased region" description="Basic and acidic residues" evidence="12">
    <location>
        <begin position="348"/>
        <end position="361"/>
    </location>
</feature>
<dbReference type="AlphaFoldDB" id="A0AAD5E5A8"/>
<comment type="subcellular location">
    <subcellularLocation>
        <location evidence="2 10">Cytoplasm</location>
    </subcellularLocation>
    <subcellularLocation>
        <location evidence="1 10">Nucleus</location>
    </subcellularLocation>
</comment>
<evidence type="ECO:0000256" key="4">
    <source>
        <dbReference type="ARBA" id="ARBA00022490"/>
    </source>
</evidence>
<feature type="compositionally biased region" description="Low complexity" evidence="12">
    <location>
        <begin position="415"/>
        <end position="424"/>
    </location>
</feature>
<dbReference type="Pfam" id="PF04065">
    <property type="entry name" value="Not3"/>
    <property type="match status" value="1"/>
</dbReference>
<keyword evidence="11" id="KW-0175">Coiled coil</keyword>
<dbReference type="FunFam" id="2.30.30.1020:FF:000006">
    <property type="entry name" value="CCR4-NOT transcription complex, subunit 3"/>
    <property type="match status" value="1"/>
</dbReference>
<feature type="compositionally biased region" description="Low complexity" evidence="12">
    <location>
        <begin position="399"/>
        <end position="408"/>
    </location>
</feature>
<dbReference type="GeneID" id="75917379"/>
<feature type="region of interest" description="Disordered" evidence="12">
    <location>
        <begin position="243"/>
        <end position="374"/>
    </location>
</feature>
<dbReference type="GO" id="GO:0000932">
    <property type="term" value="C:P-body"/>
    <property type="evidence" value="ECO:0007669"/>
    <property type="project" value="UniProtKB-UniRule"/>
</dbReference>
<evidence type="ECO:0000256" key="5">
    <source>
        <dbReference type="ARBA" id="ARBA00022491"/>
    </source>
</evidence>
<reference evidence="15" key="2">
    <citation type="journal article" date="2022" name="Proc. Natl. Acad. Sci. U.S.A.">
        <title>Diploid-dominant life cycles characterize the early evolution of Fungi.</title>
        <authorList>
            <person name="Amses K.R."/>
            <person name="Simmons D.R."/>
            <person name="Longcore J.E."/>
            <person name="Mondo S.J."/>
            <person name="Seto K."/>
            <person name="Jeronimo G.H."/>
            <person name="Bonds A.E."/>
            <person name="Quandt C.A."/>
            <person name="Davis W.J."/>
            <person name="Chang Y."/>
            <person name="Federici B.A."/>
            <person name="Kuo A."/>
            <person name="LaButti K."/>
            <person name="Pangilinan J."/>
            <person name="Andreopoulos W."/>
            <person name="Tritt A."/>
            <person name="Riley R."/>
            <person name="Hundley H."/>
            <person name="Johnson J."/>
            <person name="Lipzen A."/>
            <person name="Barry K."/>
            <person name="Lang B.F."/>
            <person name="Cuomo C.A."/>
            <person name="Buchler N.E."/>
            <person name="Grigoriev I.V."/>
            <person name="Spatafora J.W."/>
            <person name="Stajich J.E."/>
            <person name="James T.Y."/>
        </authorList>
    </citation>
    <scope>NUCLEOTIDE SEQUENCE</scope>
    <source>
        <strain evidence="15">AG</strain>
    </source>
</reference>
<name>A0AAD5E5A8_UMBRA</name>
<evidence type="ECO:0000256" key="7">
    <source>
        <dbReference type="ARBA" id="ARBA00023015"/>
    </source>
</evidence>
<feature type="domain" description="CCR4-Not complex component Not N-terminal" evidence="13">
    <location>
        <begin position="3"/>
        <end position="230"/>
    </location>
</feature>
<dbReference type="InterPro" id="IPR012270">
    <property type="entry name" value="CCR4-NOT_su3/5"/>
</dbReference>
<dbReference type="RefSeq" id="XP_051440894.1">
    <property type="nucleotide sequence ID" value="XM_051592036.1"/>
</dbReference>
<dbReference type="InterPro" id="IPR040168">
    <property type="entry name" value="Not2/3/5"/>
</dbReference>
<keyword evidence="10" id="KW-0010">Activator</keyword>
<dbReference type="InterPro" id="IPR007207">
    <property type="entry name" value="Not_N"/>
</dbReference>
<dbReference type="InterPro" id="IPR007282">
    <property type="entry name" value="NOT2/3/5_C"/>
</dbReference>
<dbReference type="Proteomes" id="UP001206595">
    <property type="component" value="Unassembled WGS sequence"/>
</dbReference>
<dbReference type="GO" id="GO:0030015">
    <property type="term" value="C:CCR4-NOT core complex"/>
    <property type="evidence" value="ECO:0007669"/>
    <property type="project" value="UniProtKB-UniRule"/>
</dbReference>
<comment type="similarity">
    <text evidence="3 10">Belongs to the CNOT2/3/5 family.</text>
</comment>
<evidence type="ECO:0000313" key="15">
    <source>
        <dbReference type="EMBL" id="KAI8575890.1"/>
    </source>
</evidence>
<organism evidence="15 16">
    <name type="scientific">Umbelopsis ramanniana AG</name>
    <dbReference type="NCBI Taxonomy" id="1314678"/>
    <lineage>
        <taxon>Eukaryota</taxon>
        <taxon>Fungi</taxon>
        <taxon>Fungi incertae sedis</taxon>
        <taxon>Mucoromycota</taxon>
        <taxon>Mucoromycotina</taxon>
        <taxon>Umbelopsidomycetes</taxon>
        <taxon>Umbelopsidales</taxon>
        <taxon>Umbelopsidaceae</taxon>
        <taxon>Umbelopsis</taxon>
    </lineage>
</organism>
<protein>
    <recommendedName>
        <fullName evidence="10">General negative regulator of transcription subunit</fullName>
    </recommendedName>
</protein>
<dbReference type="InterPro" id="IPR038635">
    <property type="entry name" value="CCR4-NOT_su2/3/5_C_sf"/>
</dbReference>
<keyword evidence="7 10" id="KW-0805">Transcription regulation</keyword>
<dbReference type="GO" id="GO:0006355">
    <property type="term" value="P:regulation of DNA-templated transcription"/>
    <property type="evidence" value="ECO:0007669"/>
    <property type="project" value="InterPro"/>
</dbReference>
<evidence type="ECO:0000256" key="12">
    <source>
        <dbReference type="SAM" id="MobiDB-lite"/>
    </source>
</evidence>
<sequence>MAMKKLQTEIDRVLKKVSEGVETFDSMVDKLESAPNINQKEKYESDLKKEIKKLQRLRDQIKSWLQSSEIKDKRALMDNRKLIEQQMERFKAIEKEMKTKAFSKEGLMQMSRMDPKEKEKMETCDWVSSMVDEIARQLEMREAELETLQGGARKKKDHAKMERIKNLENCMERYKWHMNRLELTLRLLQNSQLETDQVLAIQEDVKYYVESNQEPDFEEDEYIYDDLNLEEEEEQYAIAQEEYNNSMNNHTNDDEDDVESKEELKPITKRPSKEEEEPKPASSPIATRAAEVPAEEAKPESPQQTKAAVTVQAKSPPAPTTAKLPEPAHVVTPTIRYAQAAAGAGHSESPESQKKELKHTEPIPAPAPIQSAWVEPPKVVPDIAKPATSEAPATNVFLPASAPPQDKAPAPPTPTSAISTPTRANTAESQNHSVEFTSLPPNEQPLNAIETQFPSALSDLVSAFQAVKDKAQKQDDKLYTHQMLDTSYQFVPDVTDSDRPKYYQPKNPYPTPSYYPQQPLAVFDNPAIFEKFDTDALFFIFYYQQGTYQQYLAARELKKQSWRFHKKYLTWFQRHEEPSVITEEYEQGTYVYFDYEGAWCQRKKTDFRFSYRFLEDADLS</sequence>
<evidence type="ECO:0000259" key="13">
    <source>
        <dbReference type="Pfam" id="PF04065"/>
    </source>
</evidence>
<keyword evidence="16" id="KW-1185">Reference proteome</keyword>
<dbReference type="GO" id="GO:0000289">
    <property type="term" value="P:nuclear-transcribed mRNA poly(A) tail shortening"/>
    <property type="evidence" value="ECO:0007669"/>
    <property type="project" value="UniProtKB-ARBA"/>
</dbReference>
<comment type="caution">
    <text evidence="15">The sequence shown here is derived from an EMBL/GenBank/DDBJ whole genome shotgun (WGS) entry which is preliminary data.</text>
</comment>
<dbReference type="Pfam" id="PF04153">
    <property type="entry name" value="NOT2_3_5_C"/>
    <property type="match status" value="1"/>
</dbReference>
<reference evidence="15" key="1">
    <citation type="submission" date="2021-06" db="EMBL/GenBank/DDBJ databases">
        <authorList>
            <consortium name="DOE Joint Genome Institute"/>
            <person name="Mondo S.J."/>
            <person name="Amses K.R."/>
            <person name="Simmons D.R."/>
            <person name="Longcore J.E."/>
            <person name="Seto K."/>
            <person name="Alves G.H."/>
            <person name="Bonds A.E."/>
            <person name="Quandt C.A."/>
            <person name="Davis W.J."/>
            <person name="Chang Y."/>
            <person name="Letcher P.M."/>
            <person name="Powell M.J."/>
            <person name="Kuo A."/>
            <person name="Labutti K."/>
            <person name="Pangilinan J."/>
            <person name="Andreopoulos W."/>
            <person name="Tritt A."/>
            <person name="Riley R."/>
            <person name="Hundley H."/>
            <person name="Johnson J."/>
            <person name="Lipzen A."/>
            <person name="Barry K."/>
            <person name="Berbee M.L."/>
            <person name="Buchler N.E."/>
            <person name="Grigoriev I.V."/>
            <person name="Spatafora J.W."/>
            <person name="Stajich J.E."/>
            <person name="James T.Y."/>
        </authorList>
    </citation>
    <scope>NUCLEOTIDE SEQUENCE</scope>
    <source>
        <strain evidence="15">AG</strain>
    </source>
</reference>
<dbReference type="EMBL" id="MU620967">
    <property type="protein sequence ID" value="KAI8575890.1"/>
    <property type="molecule type" value="Genomic_DNA"/>
</dbReference>
<keyword evidence="9 10" id="KW-0539">Nucleus</keyword>
<evidence type="ECO:0000313" key="16">
    <source>
        <dbReference type="Proteomes" id="UP001206595"/>
    </source>
</evidence>
<keyword evidence="6" id="KW-0597">Phosphoprotein</keyword>
<keyword evidence="5 10" id="KW-0678">Repressor</keyword>
<evidence type="ECO:0000259" key="14">
    <source>
        <dbReference type="Pfam" id="PF04153"/>
    </source>
</evidence>
<keyword evidence="4 10" id="KW-0963">Cytoplasm</keyword>
<evidence type="ECO:0000256" key="2">
    <source>
        <dbReference type="ARBA" id="ARBA00004496"/>
    </source>
</evidence>
<evidence type="ECO:0000256" key="9">
    <source>
        <dbReference type="ARBA" id="ARBA00023242"/>
    </source>
</evidence>
<dbReference type="GO" id="GO:0005634">
    <property type="term" value="C:nucleus"/>
    <property type="evidence" value="ECO:0007669"/>
    <property type="project" value="UniProtKB-SubCell"/>
</dbReference>
<gene>
    <name evidence="15" type="ORF">K450DRAFT_259683</name>
</gene>
<feature type="compositionally biased region" description="Basic and acidic residues" evidence="12">
    <location>
        <begin position="261"/>
        <end position="279"/>
    </location>
</feature>
<feature type="coiled-coil region" evidence="11">
    <location>
        <begin position="37"/>
        <end position="67"/>
    </location>
</feature>